<keyword evidence="2" id="KW-1185">Reference proteome</keyword>
<name>A0A0D7ABY7_9AGAR</name>
<dbReference type="EMBL" id="KN881940">
    <property type="protein sequence ID" value="KIY47441.1"/>
    <property type="molecule type" value="Genomic_DNA"/>
</dbReference>
<reference evidence="1 2" key="1">
    <citation type="journal article" date="2015" name="Fungal Genet. Biol.">
        <title>Evolution of novel wood decay mechanisms in Agaricales revealed by the genome sequences of Fistulina hepatica and Cylindrobasidium torrendii.</title>
        <authorList>
            <person name="Floudas D."/>
            <person name="Held B.W."/>
            <person name="Riley R."/>
            <person name="Nagy L.G."/>
            <person name="Koehler G."/>
            <person name="Ransdell A.S."/>
            <person name="Younus H."/>
            <person name="Chow J."/>
            <person name="Chiniquy J."/>
            <person name="Lipzen A."/>
            <person name="Tritt A."/>
            <person name="Sun H."/>
            <person name="Haridas S."/>
            <person name="LaButti K."/>
            <person name="Ohm R.A."/>
            <person name="Kues U."/>
            <person name="Blanchette R.A."/>
            <person name="Grigoriev I.V."/>
            <person name="Minto R.E."/>
            <person name="Hibbett D.S."/>
        </authorList>
    </citation>
    <scope>NUCLEOTIDE SEQUENCE [LARGE SCALE GENOMIC DNA]</scope>
    <source>
        <strain evidence="1 2">ATCC 64428</strain>
    </source>
</reference>
<accession>A0A0D7ABY7</accession>
<organism evidence="1 2">
    <name type="scientific">Fistulina hepatica ATCC 64428</name>
    <dbReference type="NCBI Taxonomy" id="1128425"/>
    <lineage>
        <taxon>Eukaryota</taxon>
        <taxon>Fungi</taxon>
        <taxon>Dikarya</taxon>
        <taxon>Basidiomycota</taxon>
        <taxon>Agaricomycotina</taxon>
        <taxon>Agaricomycetes</taxon>
        <taxon>Agaricomycetidae</taxon>
        <taxon>Agaricales</taxon>
        <taxon>Fistulinaceae</taxon>
        <taxon>Fistulina</taxon>
    </lineage>
</organism>
<evidence type="ECO:0000313" key="1">
    <source>
        <dbReference type="EMBL" id="KIY47441.1"/>
    </source>
</evidence>
<dbReference type="AlphaFoldDB" id="A0A0D7ABY7"/>
<gene>
    <name evidence="1" type="ORF">FISHEDRAFT_74653</name>
</gene>
<proteinExistence type="predicted"/>
<protein>
    <submittedName>
        <fullName evidence="1">Uncharacterized protein</fullName>
    </submittedName>
</protein>
<evidence type="ECO:0000313" key="2">
    <source>
        <dbReference type="Proteomes" id="UP000054144"/>
    </source>
</evidence>
<sequence>MAGETYYPVVIRLPIIAHGYTCGFEELRRLTQHLVGDDIRGYEQEPDPLDAIDGGIEEDEKEEEDPFLTELLDVEWAFSLWIENTSAERNIQIPELWPIKCTAKEEREHKRRMKKNKGEQRNDWPQRFMLVTHKSKPYPTGKVKDNARVESEQTKKKLDEFLSLVVPNAPEVLSPKDFTFTHVPLDRVICTNIFLKHIPLVK</sequence>
<dbReference type="Proteomes" id="UP000054144">
    <property type="component" value="Unassembled WGS sequence"/>
</dbReference>